<sequence>MPTLKQKKNGDYIIHKNTSNVASAPPVSTFQVDQLAVSILAETGVTHEDYLDGDLFWSLYEMNLLETSGDSYEPTVPEDVNLDSFSGLKGLTEIEKARFVSKLLQSHCINRLAESEAVLNIVESIDQIIIGDIASSNVIETIKDELREPVQKTLSPTPFNTEFVFSIAETLSDEIGSPSREASGPLIWSIYFNQFYQGFDNIEEVLTDIRESSKDAIQFEFDDFVVALTCETWYFVGPKGLDNVSSGVSKRLPSYDMHEVFLTEIPLISREFLRQRFTSRGKYAISLGEVLEAGYEENHGYLVILPSSKSLSFPKIVM</sequence>
<dbReference type="AlphaFoldDB" id="A0A6B9F3T9"/>
<dbReference type="Proteomes" id="UP000428325">
    <property type="component" value="Chromosome"/>
</dbReference>
<proteinExistence type="predicted"/>
<dbReference type="GeneID" id="43368635"/>
<evidence type="ECO:0000313" key="1">
    <source>
        <dbReference type="EMBL" id="QGX93972.1"/>
    </source>
</evidence>
<dbReference type="RefSeq" id="WP_157688208.1">
    <property type="nucleotide sequence ID" value="NZ_CP034345.1"/>
</dbReference>
<name>A0A6B9F3T9_9EURY</name>
<protein>
    <submittedName>
        <fullName evidence="1">Uncharacterized protein</fullName>
    </submittedName>
</protein>
<dbReference type="KEGG" id="hra:EI982_03845"/>
<gene>
    <name evidence="1" type="ORF">EI982_03845</name>
</gene>
<evidence type="ECO:0000313" key="2">
    <source>
        <dbReference type="Proteomes" id="UP000428325"/>
    </source>
</evidence>
<dbReference type="EMBL" id="CP034345">
    <property type="protein sequence ID" value="QGX93972.1"/>
    <property type="molecule type" value="Genomic_DNA"/>
</dbReference>
<accession>A0A6B9F3T9</accession>
<keyword evidence="2" id="KW-1185">Reference proteome</keyword>
<reference evidence="1 2" key="1">
    <citation type="submission" date="2018-12" db="EMBL/GenBank/DDBJ databases">
        <title>Complete genome sequence of Haloplanus rallus MBLA0036.</title>
        <authorList>
            <person name="Nam Y.-d."/>
            <person name="Kang J."/>
            <person name="Chung W.-H."/>
            <person name="Park Y.S."/>
        </authorList>
    </citation>
    <scope>NUCLEOTIDE SEQUENCE [LARGE SCALE GENOMIC DNA]</scope>
    <source>
        <strain evidence="1 2">MBLA0036</strain>
    </source>
</reference>
<organism evidence="1 2">
    <name type="scientific">Haloplanus rallus</name>
    <dbReference type="NCBI Taxonomy" id="1816183"/>
    <lineage>
        <taxon>Archaea</taxon>
        <taxon>Methanobacteriati</taxon>
        <taxon>Methanobacteriota</taxon>
        <taxon>Stenosarchaea group</taxon>
        <taxon>Halobacteria</taxon>
        <taxon>Halobacteriales</taxon>
        <taxon>Haloferacaceae</taxon>
        <taxon>Haloplanus</taxon>
    </lineage>
</organism>